<reference evidence="5 6" key="1">
    <citation type="submission" date="2018-10" db="EMBL/GenBank/DDBJ databases">
        <title>Sinomicrobium pectinilyticum sp. nov., a pectinase-producing bacterium isolated from alkaline and saline soil, and emended description of the genus Sinomicrobium.</title>
        <authorList>
            <person name="Cheng B."/>
            <person name="Li C."/>
            <person name="Lai Q."/>
            <person name="Du M."/>
            <person name="Shao Z."/>
            <person name="Xu P."/>
            <person name="Yang C."/>
        </authorList>
    </citation>
    <scope>NUCLEOTIDE SEQUENCE [LARGE SCALE GENOMIC DNA]</scope>
    <source>
        <strain evidence="5 6">5DNS001</strain>
    </source>
</reference>
<accession>A0A3N0ERP1</accession>
<dbReference type="OrthoDB" id="1094492at2"/>
<dbReference type="PROSITE" id="PS51898">
    <property type="entry name" value="TYR_RECOMBINASE"/>
    <property type="match status" value="1"/>
</dbReference>
<dbReference type="GO" id="GO:0006310">
    <property type="term" value="P:DNA recombination"/>
    <property type="evidence" value="ECO:0007669"/>
    <property type="project" value="UniProtKB-KW"/>
</dbReference>
<gene>
    <name evidence="5" type="ORF">ED312_06425</name>
</gene>
<sequence length="437" mass="50569">MHKVCIFLPNFKGKQGIKMARIRLILDTRKSSKSATSGLYPVALRLFHKRQRLIRLPYYTSMHGWDNSNHKFKKSVLVNKSQDCDYINKLIYDRCHLAKKLIDELGDTLNTITVDSLVEHIKIAWSEKENSTIKQKITNTLSLEEWGEVIINRKLKANQPGTAKWYRGAINAIKKFNKGKDIKLYDITVTFLKEFEAHHDHLGNSKNGISAYLRGIRSIYNSAIKEDRFIPIKNSFMHYKIPRTTRTKKRAISKEKLLAIRDLEYGKGTEIWHTKNYVLVMFNCRGMNFIDLAKLKVKDVDNDRLRYGRSKTGQPLSVKITVELALILSYYLVGEKEEDDFIFPVGYDGSPENYKHYMSHRRRVNKQLKIIGADAGIEQNLTTYSIRHSWATIAKFLGVSIEVISESLGHNSLKTTEIYLKHFHNEVLDEANEKVVS</sequence>
<comment type="caution">
    <text evidence="5">The sequence shown here is derived from an EMBL/GenBank/DDBJ whole genome shotgun (WGS) entry which is preliminary data.</text>
</comment>
<evidence type="ECO:0000256" key="1">
    <source>
        <dbReference type="ARBA" id="ARBA00008857"/>
    </source>
</evidence>
<comment type="similarity">
    <text evidence="1">Belongs to the 'phage' integrase family.</text>
</comment>
<dbReference type="Proteomes" id="UP000267469">
    <property type="component" value="Unassembled WGS sequence"/>
</dbReference>
<dbReference type="PANTHER" id="PTHR30349:SF64">
    <property type="entry name" value="PROPHAGE INTEGRASE INTD-RELATED"/>
    <property type="match status" value="1"/>
</dbReference>
<dbReference type="Gene3D" id="1.10.443.10">
    <property type="entry name" value="Intergrase catalytic core"/>
    <property type="match status" value="1"/>
</dbReference>
<dbReference type="EMBL" id="RJTM01000032">
    <property type="protein sequence ID" value="RNL90349.1"/>
    <property type="molecule type" value="Genomic_DNA"/>
</dbReference>
<dbReference type="InterPro" id="IPR002104">
    <property type="entry name" value="Integrase_catalytic"/>
</dbReference>
<protein>
    <recommendedName>
        <fullName evidence="4">Tyr recombinase domain-containing protein</fullName>
    </recommendedName>
</protein>
<keyword evidence="3" id="KW-0233">DNA recombination</keyword>
<dbReference type="SUPFAM" id="SSF56349">
    <property type="entry name" value="DNA breaking-rejoining enzymes"/>
    <property type="match status" value="1"/>
</dbReference>
<dbReference type="AlphaFoldDB" id="A0A3N0ERP1"/>
<organism evidence="5 6">
    <name type="scientific">Sinomicrobium pectinilyticum</name>
    <dbReference type="NCBI Taxonomy" id="1084421"/>
    <lineage>
        <taxon>Bacteria</taxon>
        <taxon>Pseudomonadati</taxon>
        <taxon>Bacteroidota</taxon>
        <taxon>Flavobacteriia</taxon>
        <taxon>Flavobacteriales</taxon>
        <taxon>Flavobacteriaceae</taxon>
        <taxon>Sinomicrobium</taxon>
    </lineage>
</organism>
<dbReference type="InterPro" id="IPR050090">
    <property type="entry name" value="Tyrosine_recombinase_XerCD"/>
</dbReference>
<dbReference type="Gene3D" id="1.10.150.130">
    <property type="match status" value="1"/>
</dbReference>
<feature type="domain" description="Tyr recombinase" evidence="4">
    <location>
        <begin position="247"/>
        <end position="433"/>
    </location>
</feature>
<evidence type="ECO:0000259" key="4">
    <source>
        <dbReference type="PROSITE" id="PS51898"/>
    </source>
</evidence>
<evidence type="ECO:0000313" key="5">
    <source>
        <dbReference type="EMBL" id="RNL90349.1"/>
    </source>
</evidence>
<keyword evidence="6" id="KW-1185">Reference proteome</keyword>
<dbReference type="GO" id="GO:0015074">
    <property type="term" value="P:DNA integration"/>
    <property type="evidence" value="ECO:0007669"/>
    <property type="project" value="InterPro"/>
</dbReference>
<evidence type="ECO:0000256" key="2">
    <source>
        <dbReference type="ARBA" id="ARBA00023125"/>
    </source>
</evidence>
<dbReference type="GO" id="GO:0003677">
    <property type="term" value="F:DNA binding"/>
    <property type="evidence" value="ECO:0007669"/>
    <property type="project" value="UniProtKB-KW"/>
</dbReference>
<dbReference type="InterPro" id="IPR010998">
    <property type="entry name" value="Integrase_recombinase_N"/>
</dbReference>
<evidence type="ECO:0000256" key="3">
    <source>
        <dbReference type="ARBA" id="ARBA00023172"/>
    </source>
</evidence>
<dbReference type="InterPro" id="IPR013762">
    <property type="entry name" value="Integrase-like_cat_sf"/>
</dbReference>
<dbReference type="PANTHER" id="PTHR30349">
    <property type="entry name" value="PHAGE INTEGRASE-RELATED"/>
    <property type="match status" value="1"/>
</dbReference>
<dbReference type="InterPro" id="IPR025269">
    <property type="entry name" value="SAM-like_dom"/>
</dbReference>
<dbReference type="InterPro" id="IPR011010">
    <property type="entry name" value="DNA_brk_join_enz"/>
</dbReference>
<dbReference type="Pfam" id="PF13102">
    <property type="entry name" value="Phage_int_SAM_5"/>
    <property type="match status" value="1"/>
</dbReference>
<dbReference type="Pfam" id="PF00589">
    <property type="entry name" value="Phage_integrase"/>
    <property type="match status" value="1"/>
</dbReference>
<proteinExistence type="inferred from homology"/>
<evidence type="ECO:0000313" key="6">
    <source>
        <dbReference type="Proteomes" id="UP000267469"/>
    </source>
</evidence>
<keyword evidence="2" id="KW-0238">DNA-binding</keyword>
<name>A0A3N0ERP1_SINP1</name>